<accession>A0ABT1DDQ0</accession>
<dbReference type="Pfam" id="PF13432">
    <property type="entry name" value="TPR_16"/>
    <property type="match status" value="2"/>
</dbReference>
<keyword evidence="1" id="KW-0802">TPR repeat</keyword>
<gene>
    <name evidence="2" type="ORF">JYK14_28475</name>
</gene>
<evidence type="ECO:0000313" key="3">
    <source>
        <dbReference type="Proteomes" id="UP001523392"/>
    </source>
</evidence>
<proteinExistence type="predicted"/>
<dbReference type="RefSeq" id="WP_252956721.1">
    <property type="nucleotide sequence ID" value="NZ_JAFIRR010000301.1"/>
</dbReference>
<dbReference type="Proteomes" id="UP001523392">
    <property type="component" value="Unassembled WGS sequence"/>
</dbReference>
<feature type="repeat" description="TPR" evidence="1">
    <location>
        <begin position="223"/>
        <end position="256"/>
    </location>
</feature>
<dbReference type="InterPro" id="IPR019734">
    <property type="entry name" value="TPR_rpt"/>
</dbReference>
<feature type="non-terminal residue" evidence="2">
    <location>
        <position position="363"/>
    </location>
</feature>
<keyword evidence="3" id="KW-1185">Reference proteome</keyword>
<organism evidence="2 3">
    <name type="scientific">Siccirubricoccus soli</name>
    <dbReference type="NCBI Taxonomy" id="2899147"/>
    <lineage>
        <taxon>Bacteria</taxon>
        <taxon>Pseudomonadati</taxon>
        <taxon>Pseudomonadota</taxon>
        <taxon>Alphaproteobacteria</taxon>
        <taxon>Acetobacterales</taxon>
        <taxon>Roseomonadaceae</taxon>
        <taxon>Siccirubricoccus</taxon>
    </lineage>
</organism>
<dbReference type="Gene3D" id="1.25.40.10">
    <property type="entry name" value="Tetratricopeptide repeat domain"/>
    <property type="match status" value="2"/>
</dbReference>
<dbReference type="SMART" id="SM00028">
    <property type="entry name" value="TPR"/>
    <property type="match status" value="3"/>
</dbReference>
<evidence type="ECO:0000313" key="2">
    <source>
        <dbReference type="EMBL" id="MCO6420061.1"/>
    </source>
</evidence>
<dbReference type="SUPFAM" id="SSF48452">
    <property type="entry name" value="TPR-like"/>
    <property type="match status" value="1"/>
</dbReference>
<dbReference type="InterPro" id="IPR011990">
    <property type="entry name" value="TPR-like_helical_dom_sf"/>
</dbReference>
<dbReference type="InterPro" id="IPR003921">
    <property type="entry name" value="Cell_synth_C"/>
</dbReference>
<dbReference type="PRINTS" id="PR01441">
    <property type="entry name" value="CELLSNTHASEC"/>
</dbReference>
<feature type="non-terminal residue" evidence="2">
    <location>
        <position position="1"/>
    </location>
</feature>
<evidence type="ECO:0000256" key="1">
    <source>
        <dbReference type="PROSITE-ProRule" id="PRU00339"/>
    </source>
</evidence>
<dbReference type="PROSITE" id="PS50005">
    <property type="entry name" value="TPR"/>
    <property type="match status" value="1"/>
</dbReference>
<reference evidence="2 3" key="1">
    <citation type="submission" date="2021-12" db="EMBL/GenBank/DDBJ databases">
        <title>Siccirubricoccus leaddurans sp. nov., a high concentration Zn2+ tolerance bacterium.</title>
        <authorList>
            <person name="Cao Y."/>
        </authorList>
    </citation>
    <scope>NUCLEOTIDE SEQUENCE [LARGE SCALE GENOMIC DNA]</scope>
    <source>
        <strain evidence="2 3">KC 17139</strain>
    </source>
</reference>
<comment type="caution">
    <text evidence="2">The sequence shown here is derived from an EMBL/GenBank/DDBJ whole genome shotgun (WGS) entry which is preliminary data.</text>
</comment>
<protein>
    <submittedName>
        <fullName evidence="2">Tetratricopeptide repeat protein</fullName>
    </submittedName>
</protein>
<dbReference type="EMBL" id="JAFIRR010000301">
    <property type="protein sequence ID" value="MCO6420061.1"/>
    <property type="molecule type" value="Genomic_DNA"/>
</dbReference>
<name>A0ABT1DDQ0_9PROT</name>
<sequence length="363" mass="38631">ETLLARLRRAVGPGDPRLALAESRLRGAAMDREALAEARRLASAGQAQEAVARYREAFGGATPPEPLAVEFYTVLAGTEPGWASARQALAELAARRPGDPQFQLALGRILTYREPSRAEGIATLRRLAADPRVGSAATAAWRQAVIWLGTGRSAIPELEAFLARNPGDAGMAQRLAEARAAPTGEPAPGDLARQRGFEALEANRSRDAEAQFQAALAANRDDADALAGLGILRLRQGRAEEARALLERAVAAAPARAQQWRQALDGASYVTELAEARAAMRAGRTEAAEAALRQAVAREVPDRADAEALLGDILLRRGEAAAAEARYRAALARRPDFGPASAGLERALRDQGRIAEAEELARR</sequence>